<dbReference type="FunFam" id="1.10.10.250:FF:000002">
    <property type="entry name" value="60S ribosomal protein L12"/>
    <property type="match status" value="1"/>
</dbReference>
<comment type="similarity">
    <text evidence="2">Belongs to the TYW3 family.</text>
</comment>
<dbReference type="GO" id="GO:0032259">
    <property type="term" value="P:methylation"/>
    <property type="evidence" value="ECO:0007669"/>
    <property type="project" value="UniProtKB-KW"/>
</dbReference>
<dbReference type="SMART" id="SM00649">
    <property type="entry name" value="RL11"/>
    <property type="match status" value="1"/>
</dbReference>
<protein>
    <recommendedName>
        <fullName evidence="4">tRNA(Phe) 7-[(3-amino-3-carboxypropyl)-4-demethylwyosine(37)-N(4)]-methyltransferase</fullName>
        <ecNumber evidence="4">2.1.1.282</ecNumber>
    </recommendedName>
    <alternativeName>
        <fullName evidence="16">tRNA(Phe) 7-((3-amino-3-carboxypropyl)-4-demethylwyosine(37)-N(4))-methyltransferase</fullName>
    </alternativeName>
</protein>
<evidence type="ECO:0000259" key="19">
    <source>
        <dbReference type="Pfam" id="PF02676"/>
    </source>
</evidence>
<reference evidence="20 21" key="1">
    <citation type="journal article" date="2016" name="G3 (Bethesda)">
        <title>First Draft Assembly and Annotation of the Genome of a California Endemic Oak Quercus lobata Nee (Fagaceae).</title>
        <authorList>
            <person name="Sork V.L."/>
            <person name="Fitz-Gibbon S.T."/>
            <person name="Puiu D."/>
            <person name="Crepeau M."/>
            <person name="Gugger P.F."/>
            <person name="Sherman R."/>
            <person name="Stevens K."/>
            <person name="Langley C.H."/>
            <person name="Pellegrini M."/>
            <person name="Salzberg S.L."/>
        </authorList>
    </citation>
    <scope>NUCLEOTIDE SEQUENCE [LARGE SCALE GENOMIC DNA]</scope>
    <source>
        <strain evidence="20 21">cv. SW786</strain>
    </source>
</reference>
<dbReference type="InterPro" id="IPR020785">
    <property type="entry name" value="Ribosomal_uL11_CS"/>
</dbReference>
<dbReference type="PANTHER" id="PTHR48418">
    <property type="entry name" value="TRNA WYBUTOSINE-SYNTHESIZING PROTEIN 3"/>
    <property type="match status" value="1"/>
</dbReference>
<keyword evidence="8" id="KW-0812">Transmembrane</keyword>
<evidence type="ECO:0000256" key="15">
    <source>
        <dbReference type="ARBA" id="ARBA00023444"/>
    </source>
</evidence>
<comment type="catalytic activity">
    <reaction evidence="17">
        <text>4-demethyl-7-[(3S)-3-amino-3-carboxypropyl]wyosine(37) in tRNA(Phe) + S-adenosyl-L-methionine = 7-[(3S)-3-amino-3-carboxypropyl]wyosine(37) in tRNA(Phe) + S-adenosyl-L-homocysteine + H(+)</text>
        <dbReference type="Rhea" id="RHEA:36635"/>
        <dbReference type="Rhea" id="RHEA-COMP:10378"/>
        <dbReference type="Rhea" id="RHEA-COMP:10379"/>
        <dbReference type="ChEBI" id="CHEBI:15378"/>
        <dbReference type="ChEBI" id="CHEBI:57856"/>
        <dbReference type="ChEBI" id="CHEBI:59789"/>
        <dbReference type="ChEBI" id="CHEBI:73543"/>
        <dbReference type="ChEBI" id="CHEBI:73550"/>
        <dbReference type="EC" id="2.1.1.282"/>
    </reaction>
</comment>
<evidence type="ECO:0000256" key="7">
    <source>
        <dbReference type="ARBA" id="ARBA00022691"/>
    </source>
</evidence>
<dbReference type="InterPro" id="IPR036769">
    <property type="entry name" value="Ribosomal_uL11_C_sf"/>
</dbReference>
<dbReference type="GO" id="GO:0006784">
    <property type="term" value="P:heme A biosynthetic process"/>
    <property type="evidence" value="ECO:0007669"/>
    <property type="project" value="InterPro"/>
</dbReference>
<accession>A0A7N2R0W1</accession>
<dbReference type="InterPro" id="IPR045853">
    <property type="entry name" value="Pep_chain_release_fac_I_sf"/>
</dbReference>
<dbReference type="EnsemblPlants" id="QL03p014007:mrna">
    <property type="protein sequence ID" value="QL03p014007:mrna"/>
    <property type="gene ID" value="QL03p014007"/>
</dbReference>
<evidence type="ECO:0000256" key="9">
    <source>
        <dbReference type="ARBA" id="ARBA00022694"/>
    </source>
</evidence>
<dbReference type="GO" id="GO:0005840">
    <property type="term" value="C:ribosome"/>
    <property type="evidence" value="ECO:0007669"/>
    <property type="project" value="UniProtKB-KW"/>
</dbReference>
<evidence type="ECO:0000256" key="4">
    <source>
        <dbReference type="ARBA" id="ARBA00012750"/>
    </source>
</evidence>
<organism evidence="20 21">
    <name type="scientific">Quercus lobata</name>
    <name type="common">Valley oak</name>
    <dbReference type="NCBI Taxonomy" id="97700"/>
    <lineage>
        <taxon>Eukaryota</taxon>
        <taxon>Viridiplantae</taxon>
        <taxon>Streptophyta</taxon>
        <taxon>Embryophyta</taxon>
        <taxon>Tracheophyta</taxon>
        <taxon>Spermatophyta</taxon>
        <taxon>Magnoliopsida</taxon>
        <taxon>eudicotyledons</taxon>
        <taxon>Gunneridae</taxon>
        <taxon>Pentapetalae</taxon>
        <taxon>rosids</taxon>
        <taxon>fabids</taxon>
        <taxon>Fagales</taxon>
        <taxon>Fagaceae</taxon>
        <taxon>Quercus</taxon>
    </lineage>
</organism>
<dbReference type="Pfam" id="PF02628">
    <property type="entry name" value="COX15-CtaA"/>
    <property type="match status" value="1"/>
</dbReference>
<feature type="domain" description="Large ribosomal subunit protein uL11 C-terminal" evidence="18">
    <location>
        <begin position="303"/>
        <end position="372"/>
    </location>
</feature>
<evidence type="ECO:0000256" key="8">
    <source>
        <dbReference type="ARBA" id="ARBA00022692"/>
    </source>
</evidence>
<evidence type="ECO:0000259" key="18">
    <source>
        <dbReference type="Pfam" id="PF00298"/>
    </source>
</evidence>
<keyword evidence="14" id="KW-0687">Ribonucleoprotein</keyword>
<comment type="pathway">
    <text evidence="15">Porphyrin-containing compound metabolism.</text>
</comment>
<keyword evidence="21" id="KW-1185">Reference proteome</keyword>
<dbReference type="EMBL" id="LRBV02000003">
    <property type="status" value="NOT_ANNOTATED_CDS"/>
    <property type="molecule type" value="Genomic_DNA"/>
</dbReference>
<dbReference type="Proteomes" id="UP000594261">
    <property type="component" value="Chromosome 3"/>
</dbReference>
<evidence type="ECO:0000256" key="1">
    <source>
        <dbReference type="ARBA" id="ARBA00004141"/>
    </source>
</evidence>
<dbReference type="InParanoid" id="A0A7N2R0W1"/>
<keyword evidence="9" id="KW-0819">tRNA processing</keyword>
<dbReference type="PROSITE" id="PS00359">
    <property type="entry name" value="RIBOSOMAL_L11"/>
    <property type="match status" value="1"/>
</dbReference>
<sequence>MATSISTSTIDHPPLQKPRKKAVTLASLASSDIDKSPKGTLDTLILPLINTLNNHPCYFTTSSCFGRISILSQPIHQTQPNKKSKGGSWLFVSHDPVDPDSVISLLFPDSSTRFELELESKLVLHFEPLIVAMECKDLTLAQSLIYTARLAGFKESGITNANNKHMIVAIRCSIQLERATIKVDGEYAFGYAKAEVGVHRLVRISPFDSNKRRHTSFAAVAVIPIMGDGSTREQINESDLRIERFRAGGAGGQHANTTESAHYRMVTGYAVSDPDSVLEGDLDGFIMSYFSASLDKDAKVSVVPSAAALVIKALMKLERDRKKMKNIKHNRNISLDDVIETTKVTCPRSMAKDLSGTVKEILGTCVSVGCTVDGKDPKDLQQEISDGVKDSNQSCSAKNIPTCHHADSNKVQASEHAHDELLDDFRLASHLFSASAISYCLFWTAVSVVMPEPPAESVAWVRGATKVKRLALPVGILFAITAASGAFVAGNDVGHAHNTFPKMGDTRIRLDMKPPLRNFFENTSTVQAPDELIEFVDADKEMSDGTKEHCVAAASEEMSDGTKECCAEAVNEHRRQG</sequence>
<dbReference type="GO" id="GO:0008033">
    <property type="term" value="P:tRNA processing"/>
    <property type="evidence" value="ECO:0007669"/>
    <property type="project" value="UniProtKB-KW"/>
</dbReference>
<dbReference type="InterPro" id="IPR003827">
    <property type="entry name" value="tRNA_yW-synthesising"/>
</dbReference>
<keyword evidence="10" id="KW-0689">Ribosomal protein</keyword>
<evidence type="ECO:0000256" key="16">
    <source>
        <dbReference type="ARBA" id="ARBA00030554"/>
    </source>
</evidence>
<keyword evidence="13" id="KW-0472">Membrane</keyword>
<dbReference type="GO" id="GO:0006415">
    <property type="term" value="P:translational termination"/>
    <property type="evidence" value="ECO:0007669"/>
    <property type="project" value="InterPro"/>
</dbReference>
<evidence type="ECO:0000313" key="20">
    <source>
        <dbReference type="EnsemblPlants" id="QL03p014007:mrna"/>
    </source>
</evidence>
<dbReference type="InterPro" id="IPR020783">
    <property type="entry name" value="Ribosomal_uL11_C"/>
</dbReference>
<dbReference type="GO" id="GO:1990904">
    <property type="term" value="C:ribonucleoprotein complex"/>
    <property type="evidence" value="ECO:0007669"/>
    <property type="project" value="UniProtKB-KW"/>
</dbReference>
<evidence type="ECO:0000256" key="17">
    <source>
        <dbReference type="ARBA" id="ARBA00049202"/>
    </source>
</evidence>
<dbReference type="GO" id="GO:0016020">
    <property type="term" value="C:membrane"/>
    <property type="evidence" value="ECO:0007669"/>
    <property type="project" value="UniProtKB-SubCell"/>
</dbReference>
<dbReference type="Gene3D" id="3.30.160.20">
    <property type="match status" value="1"/>
</dbReference>
<dbReference type="Pfam" id="PF02676">
    <property type="entry name" value="TYW3"/>
    <property type="match status" value="1"/>
</dbReference>
<keyword evidence="12" id="KW-0350">Heme biosynthesis</keyword>
<dbReference type="SUPFAM" id="SSF46906">
    <property type="entry name" value="Ribosomal protein L11, C-terminal domain"/>
    <property type="match status" value="1"/>
</dbReference>
<evidence type="ECO:0000256" key="2">
    <source>
        <dbReference type="ARBA" id="ARBA00008569"/>
    </source>
</evidence>
<comment type="similarity">
    <text evidence="3">Belongs to the universal ribosomal protein uL11 family.</text>
</comment>
<dbReference type="Gramene" id="QL03p014007:mrna">
    <property type="protein sequence ID" value="QL03p014007:mrna"/>
    <property type="gene ID" value="QL03p014007"/>
</dbReference>
<evidence type="ECO:0000313" key="21">
    <source>
        <dbReference type="Proteomes" id="UP000594261"/>
    </source>
</evidence>
<dbReference type="GO" id="GO:0003735">
    <property type="term" value="F:structural constituent of ribosome"/>
    <property type="evidence" value="ECO:0007669"/>
    <property type="project" value="InterPro"/>
</dbReference>
<evidence type="ECO:0000256" key="10">
    <source>
        <dbReference type="ARBA" id="ARBA00022980"/>
    </source>
</evidence>
<dbReference type="AlphaFoldDB" id="A0A7N2R0W1"/>
<evidence type="ECO:0000256" key="3">
    <source>
        <dbReference type="ARBA" id="ARBA00010537"/>
    </source>
</evidence>
<dbReference type="SUPFAM" id="SSF111278">
    <property type="entry name" value="SSo0622-like"/>
    <property type="match status" value="1"/>
</dbReference>
<evidence type="ECO:0000256" key="13">
    <source>
        <dbReference type="ARBA" id="ARBA00023136"/>
    </source>
</evidence>
<evidence type="ECO:0000256" key="14">
    <source>
        <dbReference type="ARBA" id="ARBA00023274"/>
    </source>
</evidence>
<dbReference type="GO" id="GO:0008168">
    <property type="term" value="F:methyltransferase activity"/>
    <property type="evidence" value="ECO:0007669"/>
    <property type="project" value="UniProtKB-KW"/>
</dbReference>
<dbReference type="Gene3D" id="1.10.10.250">
    <property type="entry name" value="Ribosomal protein L11, C-terminal domain"/>
    <property type="match status" value="1"/>
</dbReference>
<keyword evidence="5" id="KW-0489">Methyltransferase</keyword>
<dbReference type="InterPro" id="IPR036602">
    <property type="entry name" value="tRNA_yW-synthesising-like_sf"/>
</dbReference>
<dbReference type="SUPFAM" id="SSF75620">
    <property type="entry name" value="Release factor"/>
    <property type="match status" value="1"/>
</dbReference>
<proteinExistence type="inferred from homology"/>
<feature type="domain" description="tRNA wybutosine-synthesizing protein" evidence="19">
    <location>
        <begin position="20"/>
        <end position="181"/>
    </location>
</feature>
<dbReference type="EC" id="2.1.1.282" evidence="4"/>
<evidence type="ECO:0000256" key="6">
    <source>
        <dbReference type="ARBA" id="ARBA00022679"/>
    </source>
</evidence>
<comment type="subcellular location">
    <subcellularLocation>
        <location evidence="1">Membrane</location>
        <topology evidence="1">Multi-pass membrane protein</topology>
    </subcellularLocation>
</comment>
<evidence type="ECO:0000256" key="5">
    <source>
        <dbReference type="ARBA" id="ARBA00022603"/>
    </source>
</evidence>
<dbReference type="Pfam" id="PF00298">
    <property type="entry name" value="Ribosomal_L11"/>
    <property type="match status" value="1"/>
</dbReference>
<evidence type="ECO:0000256" key="12">
    <source>
        <dbReference type="ARBA" id="ARBA00023133"/>
    </source>
</evidence>
<dbReference type="InterPro" id="IPR000911">
    <property type="entry name" value="Ribosomal_uL11"/>
</dbReference>
<evidence type="ECO:0000256" key="11">
    <source>
        <dbReference type="ARBA" id="ARBA00022989"/>
    </source>
</evidence>
<dbReference type="Gene3D" id="3.30.1960.10">
    <property type="entry name" value="tRNA wybutosine-synthesizing-like"/>
    <property type="match status" value="1"/>
</dbReference>
<keyword evidence="7" id="KW-0949">S-adenosyl-L-methionine</keyword>
<keyword evidence="6" id="KW-0808">Transferase</keyword>
<dbReference type="InterPro" id="IPR003780">
    <property type="entry name" value="COX15/CtaA_fam"/>
</dbReference>
<name>A0A7N2R0W1_QUELO</name>
<reference evidence="20" key="2">
    <citation type="submission" date="2021-01" db="UniProtKB">
        <authorList>
            <consortium name="EnsemblPlants"/>
        </authorList>
    </citation>
    <scope>IDENTIFICATION</scope>
</reference>
<dbReference type="PANTHER" id="PTHR48418:SF1">
    <property type="entry name" value="TRNA WYBUTOSINE-SYNTHESIZING PROTEIN 3"/>
    <property type="match status" value="1"/>
</dbReference>
<keyword evidence="11" id="KW-1133">Transmembrane helix</keyword>